<dbReference type="AlphaFoldDB" id="A0A2G1DLN0"/>
<gene>
    <name evidence="1" type="ORF">AMOL_1169</name>
    <name evidence="2" type="ORF">CPU12_00970</name>
</gene>
<evidence type="ECO:0000313" key="1">
    <source>
        <dbReference type="EMBL" id="AXX92151.1"/>
    </source>
</evidence>
<evidence type="ECO:0000313" key="3">
    <source>
        <dbReference type="Proteomes" id="UP000221222"/>
    </source>
</evidence>
<dbReference type="EMBL" id="NXFY01000001">
    <property type="protein sequence ID" value="PHO19380.1"/>
    <property type="molecule type" value="Genomic_DNA"/>
</dbReference>
<name>A0A2G1DLN0_9BACT</name>
<dbReference type="Proteomes" id="UP000262712">
    <property type="component" value="Chromosome"/>
</dbReference>
<reference evidence="1 4" key="2">
    <citation type="submission" date="2018-08" db="EMBL/GenBank/DDBJ databases">
        <title>Complete genome of the Arcobacter molluscorum type strain LMG 25693.</title>
        <authorList>
            <person name="Miller W.G."/>
            <person name="Yee E."/>
            <person name="Bono J.L."/>
        </authorList>
    </citation>
    <scope>NUCLEOTIDE SEQUENCE [LARGE SCALE GENOMIC DNA]</scope>
    <source>
        <strain evidence="1 4">CECT 7696</strain>
    </source>
</reference>
<dbReference type="EMBL" id="CP032098">
    <property type="protein sequence ID" value="AXX92151.1"/>
    <property type="molecule type" value="Genomic_DNA"/>
</dbReference>
<evidence type="ECO:0000313" key="2">
    <source>
        <dbReference type="EMBL" id="PHO19380.1"/>
    </source>
</evidence>
<protein>
    <submittedName>
        <fullName evidence="2">Uncharacterized protein</fullName>
    </submittedName>
</protein>
<organism evidence="2 3">
    <name type="scientific">Malaciobacter molluscorum LMG 25693</name>
    <dbReference type="NCBI Taxonomy" id="870501"/>
    <lineage>
        <taxon>Bacteria</taxon>
        <taxon>Pseudomonadati</taxon>
        <taxon>Campylobacterota</taxon>
        <taxon>Epsilonproteobacteria</taxon>
        <taxon>Campylobacterales</taxon>
        <taxon>Arcobacteraceae</taxon>
        <taxon>Malaciobacter</taxon>
    </lineage>
</organism>
<dbReference type="RefSeq" id="WP_099341196.1">
    <property type="nucleotide sequence ID" value="NZ_CP032098.1"/>
</dbReference>
<keyword evidence="3" id="KW-1185">Reference proteome</keyword>
<accession>A0A2G1DLN0</accession>
<sequence>MSVMGDILNSFNTGFLRTNIQTRNPIKLELNTPDELKDFNDTFKEVSKEAVPEPPLTNAVLQGYRIDENNNEVPTEIIIKGVRAQETFFDENGNWDTEKEELSYRKKEEEYQKKFINEWIKNNGYGELEDKATLMKALLAKVANS</sequence>
<evidence type="ECO:0000313" key="4">
    <source>
        <dbReference type="Proteomes" id="UP000262712"/>
    </source>
</evidence>
<reference evidence="2 3" key="1">
    <citation type="submission" date="2017-09" db="EMBL/GenBank/DDBJ databases">
        <title>Arcobacter canalis sp. nov., a new species isolated from a water canal contaminated with urban sewage.</title>
        <authorList>
            <person name="Perez-Cataluna A."/>
            <person name="Salas-Masso N."/>
            <person name="Figueras M.J."/>
        </authorList>
    </citation>
    <scope>NUCLEOTIDE SEQUENCE [LARGE SCALE GENOMIC DNA]</scope>
    <source>
        <strain evidence="2 3">F98-3</strain>
    </source>
</reference>
<proteinExistence type="predicted"/>
<dbReference type="Proteomes" id="UP000221222">
    <property type="component" value="Unassembled WGS sequence"/>
</dbReference>
<dbReference type="KEGG" id="amol:AMOL_1169"/>